<dbReference type="Proteomes" id="UP001180616">
    <property type="component" value="Chromosome"/>
</dbReference>
<name>A0ABY9QZ87_9BACT</name>
<evidence type="ECO:0000313" key="2">
    <source>
        <dbReference type="Proteomes" id="UP001180616"/>
    </source>
</evidence>
<organism evidence="1 2">
    <name type="scientific">Nitratidesulfovibrio liaohensis</name>
    <dbReference type="NCBI Taxonomy" id="2604158"/>
    <lineage>
        <taxon>Bacteria</taxon>
        <taxon>Pseudomonadati</taxon>
        <taxon>Thermodesulfobacteriota</taxon>
        <taxon>Desulfovibrionia</taxon>
        <taxon>Desulfovibrionales</taxon>
        <taxon>Desulfovibrionaceae</taxon>
        <taxon>Nitratidesulfovibrio</taxon>
    </lineage>
</organism>
<evidence type="ECO:0000313" key="1">
    <source>
        <dbReference type="EMBL" id="WMW64381.1"/>
    </source>
</evidence>
<reference evidence="1" key="1">
    <citation type="submission" date="2023-09" db="EMBL/GenBank/DDBJ databases">
        <authorList>
            <consortium name="CW5 consortium"/>
            <person name="Lu C.-W."/>
        </authorList>
    </citation>
    <scope>NUCLEOTIDE SEQUENCE</scope>
    <source>
        <strain evidence="1">KPS</strain>
    </source>
</reference>
<gene>
    <name evidence="1" type="ORF">KPS_002393</name>
</gene>
<accession>A0ABY9QZ87</accession>
<protein>
    <submittedName>
        <fullName evidence="1">Uncharacterized protein</fullName>
    </submittedName>
</protein>
<dbReference type="RefSeq" id="WP_309540474.1">
    <property type="nucleotide sequence ID" value="NZ_CP133659.1"/>
</dbReference>
<sequence length="675" mass="69837">MATISSAQAGNWSAVTTWVGGVVPGIGDSATIAHAVTVDVDATVGTSPSDTTTMALTVSGSGRVSVAAGKTLTLRGNANLNVGSSGNVADAISLGAGASLLFDSRNATTPTTMYYCQFGAYARLKARGTSSQRCTMGGVSGGGNVRTTTALYQSGALIDAEYIDFVRMGSAATTALSCVPLADSAQARFVDVAFDLCGALYFAPKTAASSIYISGIRVTNPLNTTANAMTLMGNTAQTGLLLLERFVLKTNVLGDAPAGWDVRNGIIEGRLGTANPSTSAYSGYKSFDGVMVKTSNTNINLEASPTNSIFVYDANTANVNMFLTVAAYRDSEWSGNVIDPVCPSDNGDILFPSMLGTGKVCKYHHNVCLPTPAGIAPGKFLSVFGQSTTGGAAIAATWDSNTLVTTRNSGLDAVECGVGIGEILGTDYTAIDQLRSCKNNIFWTPQGKTAGFKVVQQHSTRSDIAHAASLDYNCGSGLDAGAYGKGYTKWSGNAGAMFSSGTPGAHDVDVDPQFVDATRCTALYDSAKLGNAAPAWASAHVYGVGDTVSLATPGIYGGAAVNYRCIKAHTSLAGDTTNGAPMVATNWRTNWELATYQRIRDDLTRIADMIAWIRGGYVPQNQALKAAGKDGVDIGAMAVANPPAPSGITPWGAQQWGAAPWTNGATPWGVEPWSQ</sequence>
<proteinExistence type="predicted"/>
<keyword evidence="2" id="KW-1185">Reference proteome</keyword>
<dbReference type="EMBL" id="CP133659">
    <property type="protein sequence ID" value="WMW64381.1"/>
    <property type="molecule type" value="Genomic_DNA"/>
</dbReference>